<dbReference type="EMBL" id="CP134190">
    <property type="protein sequence ID" value="WPB06564.1"/>
    <property type="molecule type" value="Genomic_DNA"/>
</dbReference>
<dbReference type="EMBL" id="LKMD01000106">
    <property type="protein sequence ID" value="PIA92337.1"/>
    <property type="molecule type" value="Genomic_DNA"/>
</dbReference>
<feature type="region of interest" description="Disordered" evidence="1">
    <location>
        <begin position="66"/>
        <end position="86"/>
    </location>
</feature>
<gene>
    <name evidence="2" type="ORF">CB0940_09147</name>
    <name evidence="3" type="ORF">RHO25_011221</name>
</gene>
<organism evidence="2 4">
    <name type="scientific">Cercospora beticola</name>
    <name type="common">Sugarbeet leaf spot fungus</name>
    <dbReference type="NCBI Taxonomy" id="122368"/>
    <lineage>
        <taxon>Eukaryota</taxon>
        <taxon>Fungi</taxon>
        <taxon>Dikarya</taxon>
        <taxon>Ascomycota</taxon>
        <taxon>Pezizomycotina</taxon>
        <taxon>Dothideomycetes</taxon>
        <taxon>Dothideomycetidae</taxon>
        <taxon>Mycosphaerellales</taxon>
        <taxon>Mycosphaerellaceae</taxon>
        <taxon>Cercospora</taxon>
    </lineage>
</organism>
<evidence type="ECO:0000256" key="1">
    <source>
        <dbReference type="SAM" id="MobiDB-lite"/>
    </source>
</evidence>
<reference evidence="3 5" key="2">
    <citation type="submission" date="2023-09" db="EMBL/GenBank/DDBJ databases">
        <title>Complete-Gapless Cercospora beticola genome.</title>
        <authorList>
            <person name="Wyatt N.A."/>
            <person name="Spanner R.E."/>
            <person name="Bolton M.D."/>
        </authorList>
    </citation>
    <scope>NUCLEOTIDE SEQUENCE [LARGE SCALE GENOMIC DNA]</scope>
    <source>
        <strain evidence="3">Cb09-40</strain>
    </source>
</reference>
<evidence type="ECO:0000313" key="4">
    <source>
        <dbReference type="Proteomes" id="UP000230605"/>
    </source>
</evidence>
<dbReference type="Proteomes" id="UP001302367">
    <property type="component" value="Chromosome 7"/>
</dbReference>
<dbReference type="AlphaFoldDB" id="A0A2G5HIE5"/>
<proteinExistence type="predicted"/>
<evidence type="ECO:0000313" key="3">
    <source>
        <dbReference type="EMBL" id="WPB06564.1"/>
    </source>
</evidence>
<feature type="region of interest" description="Disordered" evidence="1">
    <location>
        <begin position="395"/>
        <end position="436"/>
    </location>
</feature>
<evidence type="ECO:0000313" key="5">
    <source>
        <dbReference type="Proteomes" id="UP001302367"/>
    </source>
</evidence>
<accession>A0A2G5HIE5</accession>
<keyword evidence="5" id="KW-1185">Reference proteome</keyword>
<reference evidence="2 4" key="1">
    <citation type="submission" date="2015-10" db="EMBL/GenBank/DDBJ databases">
        <title>The cercosporin biosynthetic gene cluster was horizontally transferred to several fungal lineages and shown to be expanded in Cercospora beticola based on microsynteny with recipient genomes.</title>
        <authorList>
            <person name="De Jonge R."/>
            <person name="Ebert M.K."/>
            <person name="Suttle J.C."/>
            <person name="Jurick Ii W.M."/>
            <person name="Secor G.A."/>
            <person name="Thomma B.P."/>
            <person name="Van De Peer Y."/>
            <person name="Bolton M.D."/>
        </authorList>
    </citation>
    <scope>NUCLEOTIDE SEQUENCE [LARGE SCALE GENOMIC DNA]</scope>
    <source>
        <strain evidence="2 4">09-40</strain>
    </source>
</reference>
<name>A0A2G5HIE5_CERBT</name>
<feature type="compositionally biased region" description="Polar residues" evidence="1">
    <location>
        <begin position="67"/>
        <end position="81"/>
    </location>
</feature>
<evidence type="ECO:0000313" key="2">
    <source>
        <dbReference type="EMBL" id="PIA92337.1"/>
    </source>
</evidence>
<protein>
    <submittedName>
        <fullName evidence="2">Uncharacterized protein</fullName>
    </submittedName>
</protein>
<dbReference type="Proteomes" id="UP000230605">
    <property type="component" value="Chromosome 7"/>
</dbReference>
<dbReference type="OrthoDB" id="3648338at2759"/>
<sequence length="436" mass="50028">MRARLQVLPRTGVTVRVHHTRLYHASPIVQRTNLRNGEVVPNPFAPKPTPTARPIPNIYELVDRRATGSSDDSVQPRQQQRFSKEDVSDWLQKKAGRLIATMDRSFPLDEVKDISSASEFETLVARGLAGAPEAMLFLARSRMRLERLPLEEQRPLAAAACASRILAWVLQTDRRYWDTILPDDFIKLLCWHIEAEDKSHVVEEWIATYLTSVEMQKGAVRAHNPFRRALNIRWPSQALVGLIQGKIHWQADGSATAALECLLRAFDRGFGQLRDVIFLPSAMIELEKTLLRDETPPCSPILFDRYCSWLPTANDCKKLATRLGVASHLATVALYHPTNADPRPILLHFQKKSQREHWFGRQDRTRQHMANDLLRASYLLRLEDDNAAARSLEDISRRLHPKPSSQLPMLYDKWKDDPKLRNHHSRSVYGKSLRPY</sequence>